<protein>
    <submittedName>
        <fullName evidence="7">Uncharacterized protein</fullName>
    </submittedName>
</protein>
<feature type="region of interest" description="Disordered" evidence="5">
    <location>
        <begin position="210"/>
        <end position="230"/>
    </location>
</feature>
<comment type="subcellular location">
    <subcellularLocation>
        <location evidence="4">Peroxisome membrane</location>
    </subcellularLocation>
</comment>
<evidence type="ECO:0000256" key="4">
    <source>
        <dbReference type="ARBA" id="ARBA00046271"/>
    </source>
</evidence>
<keyword evidence="3" id="KW-0576">Peroxisome</keyword>
<reference evidence="7" key="2">
    <citation type="submission" date="2023-05" db="EMBL/GenBank/DDBJ databases">
        <authorList>
            <consortium name="Lawrence Berkeley National Laboratory"/>
            <person name="Steindorff A."/>
            <person name="Hensen N."/>
            <person name="Bonometti L."/>
            <person name="Westerberg I."/>
            <person name="Brannstrom I.O."/>
            <person name="Guillou S."/>
            <person name="Cros-Aarteil S."/>
            <person name="Calhoun S."/>
            <person name="Haridas S."/>
            <person name="Kuo A."/>
            <person name="Mondo S."/>
            <person name="Pangilinan J."/>
            <person name="Riley R."/>
            <person name="Labutti K."/>
            <person name="Andreopoulos B."/>
            <person name="Lipzen A."/>
            <person name="Chen C."/>
            <person name="Yanf M."/>
            <person name="Daum C."/>
            <person name="Ng V."/>
            <person name="Clum A."/>
            <person name="Ohm R."/>
            <person name="Martin F."/>
            <person name="Silar P."/>
            <person name="Natvig D."/>
            <person name="Lalanne C."/>
            <person name="Gautier V."/>
            <person name="Ament-Velasquez S.L."/>
            <person name="Kruys A."/>
            <person name="Hutchinson M.I."/>
            <person name="Powell A.J."/>
            <person name="Barry K."/>
            <person name="Miller A.N."/>
            <person name="Grigoriev I.V."/>
            <person name="Debuchy R."/>
            <person name="Gladieux P."/>
            <person name="Thoren M.H."/>
            <person name="Johannesson H."/>
        </authorList>
    </citation>
    <scope>NUCLEOTIDE SEQUENCE</scope>
    <source>
        <strain evidence="7">CBS 508.74</strain>
    </source>
</reference>
<reference evidence="7" key="1">
    <citation type="journal article" date="2023" name="Mol. Phylogenet. Evol.">
        <title>Genome-scale phylogeny and comparative genomics of the fungal order Sordariales.</title>
        <authorList>
            <person name="Hensen N."/>
            <person name="Bonometti L."/>
            <person name="Westerberg I."/>
            <person name="Brannstrom I.O."/>
            <person name="Guillou S."/>
            <person name="Cros-Aarteil S."/>
            <person name="Calhoun S."/>
            <person name="Haridas S."/>
            <person name="Kuo A."/>
            <person name="Mondo S."/>
            <person name="Pangilinan J."/>
            <person name="Riley R."/>
            <person name="LaButti K."/>
            <person name="Andreopoulos B."/>
            <person name="Lipzen A."/>
            <person name="Chen C."/>
            <person name="Yan M."/>
            <person name="Daum C."/>
            <person name="Ng V."/>
            <person name="Clum A."/>
            <person name="Steindorff A."/>
            <person name="Ohm R.A."/>
            <person name="Martin F."/>
            <person name="Silar P."/>
            <person name="Natvig D.O."/>
            <person name="Lalanne C."/>
            <person name="Gautier V."/>
            <person name="Ament-Velasquez S.L."/>
            <person name="Kruys A."/>
            <person name="Hutchinson M.I."/>
            <person name="Powell A.J."/>
            <person name="Barry K."/>
            <person name="Miller A.N."/>
            <person name="Grigoriev I.V."/>
            <person name="Debuchy R."/>
            <person name="Gladieux P."/>
            <person name="Hiltunen Thoren M."/>
            <person name="Johannesson H."/>
        </authorList>
    </citation>
    <scope>NUCLEOTIDE SEQUENCE</scope>
    <source>
        <strain evidence="7">CBS 508.74</strain>
    </source>
</reference>
<dbReference type="AlphaFoldDB" id="A0AAN6QGV8"/>
<feature type="compositionally biased region" description="Basic and acidic residues" evidence="5">
    <location>
        <begin position="210"/>
        <end position="219"/>
    </location>
</feature>
<keyword evidence="2 6" id="KW-0472">Membrane</keyword>
<gene>
    <name evidence="7" type="ORF">N656DRAFT_772218</name>
</gene>
<evidence type="ECO:0000256" key="1">
    <source>
        <dbReference type="ARBA" id="ARBA00022593"/>
    </source>
</evidence>
<dbReference type="EMBL" id="MU853367">
    <property type="protein sequence ID" value="KAK4108005.1"/>
    <property type="molecule type" value="Genomic_DNA"/>
</dbReference>
<keyword evidence="1" id="KW-0962">Peroxisome biogenesis</keyword>
<organism evidence="7 8">
    <name type="scientific">Canariomyces notabilis</name>
    <dbReference type="NCBI Taxonomy" id="2074819"/>
    <lineage>
        <taxon>Eukaryota</taxon>
        <taxon>Fungi</taxon>
        <taxon>Dikarya</taxon>
        <taxon>Ascomycota</taxon>
        <taxon>Pezizomycotina</taxon>
        <taxon>Sordariomycetes</taxon>
        <taxon>Sordariomycetidae</taxon>
        <taxon>Sordariales</taxon>
        <taxon>Chaetomiaceae</taxon>
        <taxon>Canariomyces</taxon>
    </lineage>
</organism>
<dbReference type="RefSeq" id="XP_064665575.1">
    <property type="nucleotide sequence ID" value="XM_064813914.1"/>
</dbReference>
<evidence type="ECO:0000256" key="3">
    <source>
        <dbReference type="ARBA" id="ARBA00023140"/>
    </source>
</evidence>
<dbReference type="InterPro" id="IPR008733">
    <property type="entry name" value="PEX11"/>
</dbReference>
<evidence type="ECO:0000313" key="8">
    <source>
        <dbReference type="Proteomes" id="UP001302812"/>
    </source>
</evidence>
<dbReference type="GO" id="GO:0016559">
    <property type="term" value="P:peroxisome fission"/>
    <property type="evidence" value="ECO:0007669"/>
    <property type="project" value="InterPro"/>
</dbReference>
<evidence type="ECO:0000256" key="5">
    <source>
        <dbReference type="SAM" id="MobiDB-lite"/>
    </source>
</evidence>
<keyword evidence="8" id="KW-1185">Reference proteome</keyword>
<proteinExistence type="predicted"/>
<evidence type="ECO:0000256" key="6">
    <source>
        <dbReference type="SAM" id="Phobius"/>
    </source>
</evidence>
<evidence type="ECO:0000256" key="2">
    <source>
        <dbReference type="ARBA" id="ARBA00023136"/>
    </source>
</evidence>
<dbReference type="Proteomes" id="UP001302812">
    <property type="component" value="Unassembled WGS sequence"/>
</dbReference>
<dbReference type="Pfam" id="PF05648">
    <property type="entry name" value="PEX11"/>
    <property type="match status" value="1"/>
</dbReference>
<comment type="caution">
    <text evidence="7">The sequence shown here is derived from an EMBL/GenBank/DDBJ whole genome shotgun (WGS) entry which is preliminary data.</text>
</comment>
<dbReference type="PANTHER" id="PTHR12652">
    <property type="entry name" value="PEROXISOMAL BIOGENESIS FACTOR 11"/>
    <property type="match status" value="1"/>
</dbReference>
<dbReference type="GeneID" id="89938039"/>
<dbReference type="PANTHER" id="PTHR12652:SF23">
    <property type="entry name" value="MICROBODY (PEROXISOME) PROLIFERATION PROTEIN PEROXIN 11B (EUROFUNG)"/>
    <property type="match status" value="1"/>
</dbReference>
<feature type="transmembrane region" description="Helical" evidence="6">
    <location>
        <begin position="264"/>
        <end position="288"/>
    </location>
</feature>
<dbReference type="GO" id="GO:0005778">
    <property type="term" value="C:peroxisomal membrane"/>
    <property type="evidence" value="ECO:0007669"/>
    <property type="project" value="UniProtKB-SubCell"/>
</dbReference>
<evidence type="ECO:0000313" key="7">
    <source>
        <dbReference type="EMBL" id="KAK4108005.1"/>
    </source>
</evidence>
<keyword evidence="6" id="KW-1133">Transmembrane helix</keyword>
<accession>A0AAN6QGV8</accession>
<name>A0AAN6QGV8_9PEZI</name>
<keyword evidence="6" id="KW-0812">Transmembrane</keyword>
<feature type="transmembrane region" description="Helical" evidence="6">
    <location>
        <begin position="174"/>
        <end position="197"/>
    </location>
</feature>
<sequence>MAGGANSLNQFIRFGTDAYGIERLLRLFQALTQLLLAYPSLALILLPLPSSLLSPSPSPSTPKPLDPVILSAIRNRLATLRRPFRFFRFLDSFTAAWAAWQTPLSSTSAAAVSSPRPGWLPEQLERYLDAAAKSFTGMYYLLESATFPEALDIPGLSVWGEERARLLAVEAQRFWFLGLVCAVLAGGLRALFLSWALSLSLAPAAAGERRAEGSGEGEAKGNVPATRGESGGDVHVVVGLREKRRITARRMVADALDLAVPGSVIGWVPFSSGVVSLLMFWSTILTGLEVWERCGREVAAEKAAGEEFGGKLR</sequence>